<dbReference type="InterPro" id="IPR003615">
    <property type="entry name" value="HNH_nuc"/>
</dbReference>
<evidence type="ECO:0000313" key="3">
    <source>
        <dbReference type="EMBL" id="MCM0621815.1"/>
    </source>
</evidence>
<dbReference type="Proteomes" id="UP001139485">
    <property type="component" value="Unassembled WGS sequence"/>
</dbReference>
<feature type="domain" description="HNH nuclease" evidence="2">
    <location>
        <begin position="351"/>
        <end position="404"/>
    </location>
</feature>
<keyword evidence="3" id="KW-0378">Hydrolase</keyword>
<organism evidence="3 4">
    <name type="scientific">Nocardioides bruguierae</name>
    <dbReference type="NCBI Taxonomy" id="2945102"/>
    <lineage>
        <taxon>Bacteria</taxon>
        <taxon>Bacillati</taxon>
        <taxon>Actinomycetota</taxon>
        <taxon>Actinomycetes</taxon>
        <taxon>Propionibacteriales</taxon>
        <taxon>Nocardioidaceae</taxon>
        <taxon>Nocardioides</taxon>
    </lineage>
</organism>
<evidence type="ECO:0000256" key="1">
    <source>
        <dbReference type="ARBA" id="ARBA00023450"/>
    </source>
</evidence>
<dbReference type="Pfam" id="PF01844">
    <property type="entry name" value="HNH"/>
    <property type="match status" value="1"/>
</dbReference>
<dbReference type="SMART" id="SM00507">
    <property type="entry name" value="HNHc"/>
    <property type="match status" value="1"/>
</dbReference>
<dbReference type="Pfam" id="PF02720">
    <property type="entry name" value="DUF222"/>
    <property type="match status" value="1"/>
</dbReference>
<accession>A0A9X2D9V1</accession>
<dbReference type="EMBL" id="JAMOIL010000023">
    <property type="protein sequence ID" value="MCM0621815.1"/>
    <property type="molecule type" value="Genomic_DNA"/>
</dbReference>
<comment type="similarity">
    <text evidence="1">Belongs to the Rv1128c/1148c/1588c/1702c/1945/3466 family.</text>
</comment>
<dbReference type="CDD" id="cd00085">
    <property type="entry name" value="HNHc"/>
    <property type="match status" value="1"/>
</dbReference>
<evidence type="ECO:0000259" key="2">
    <source>
        <dbReference type="SMART" id="SM00507"/>
    </source>
</evidence>
<dbReference type="AlphaFoldDB" id="A0A9X2D9V1"/>
<keyword evidence="3" id="KW-0255">Endonuclease</keyword>
<keyword evidence="3" id="KW-0540">Nuclease</keyword>
<dbReference type="GO" id="GO:0008270">
    <property type="term" value="F:zinc ion binding"/>
    <property type="evidence" value="ECO:0007669"/>
    <property type="project" value="InterPro"/>
</dbReference>
<gene>
    <name evidence="3" type="ORF">M8330_16110</name>
</gene>
<comment type="caution">
    <text evidence="3">The sequence shown here is derived from an EMBL/GenBank/DDBJ whole genome shotgun (WGS) entry which is preliminary data.</text>
</comment>
<dbReference type="GO" id="GO:0004519">
    <property type="term" value="F:endonuclease activity"/>
    <property type="evidence" value="ECO:0007669"/>
    <property type="project" value="UniProtKB-KW"/>
</dbReference>
<dbReference type="InterPro" id="IPR003870">
    <property type="entry name" value="DUF222"/>
</dbReference>
<keyword evidence="4" id="KW-1185">Reference proteome</keyword>
<dbReference type="RefSeq" id="WP_250828149.1">
    <property type="nucleotide sequence ID" value="NZ_JAMOIL010000023.1"/>
</dbReference>
<reference evidence="3" key="1">
    <citation type="submission" date="2022-05" db="EMBL/GenBank/DDBJ databases">
        <authorList>
            <person name="Tuo L."/>
        </authorList>
    </citation>
    <scope>NUCLEOTIDE SEQUENCE</scope>
    <source>
        <strain evidence="3">BSK12Z-4</strain>
    </source>
</reference>
<protein>
    <submittedName>
        <fullName evidence="3">HNH endonuclease</fullName>
    </submittedName>
</protein>
<name>A0A9X2D9V1_9ACTN</name>
<dbReference type="Gene3D" id="1.10.30.50">
    <property type="match status" value="1"/>
</dbReference>
<proteinExistence type="inferred from homology"/>
<evidence type="ECO:0000313" key="4">
    <source>
        <dbReference type="Proteomes" id="UP001139485"/>
    </source>
</evidence>
<dbReference type="InterPro" id="IPR002711">
    <property type="entry name" value="HNH"/>
</dbReference>
<dbReference type="GO" id="GO:0003676">
    <property type="term" value="F:nucleic acid binding"/>
    <property type="evidence" value="ECO:0007669"/>
    <property type="project" value="InterPro"/>
</dbReference>
<sequence>MTTSRAETWTTPGDAHPVSAVLALLDTLVAEGLATSLLGLDEAAAAEALQAVTAVEARLVALRSRITAQAEAVGVGTESGTRDAGAWLAHTSRLSVREARRRSRFAASLGRWHGVAGALADGHVNAEQADVVMRALDRLPGDLDEGLVRRAERHLLDEARDFGPRELRVLGDRLLHVVAPEIAEAHDAKLLSDQERAAWERADLWMADDGQGSTYGRFRIPSAQGAALRKALHALAAPLQKQHGDEPAVREPGASQPFRFRMGQAFCELLDRIPADALPDAGGASATVVVTMTLEQLLDRDGGGAATLDTGERLSASDARRTACEAGLVPAVLGGHGQVLDLGRQRRLFSKAQRLVLQRRDRGCTADGCDAPAGFCHAHHDRPWSRGGPTDLGNGRLLCGHHHRRIHDPAYDSEVVAGNQVRFHRRT</sequence>